<protein>
    <submittedName>
        <fullName evidence="2">Uncharacterized protein</fullName>
    </submittedName>
</protein>
<dbReference type="EMBL" id="BOMN01000068">
    <property type="protein sequence ID" value="GIE22247.1"/>
    <property type="molecule type" value="Genomic_DNA"/>
</dbReference>
<reference evidence="2 3" key="1">
    <citation type="submission" date="2021-01" db="EMBL/GenBank/DDBJ databases">
        <title>Whole genome shotgun sequence of Actinoplanes humidus NBRC 14915.</title>
        <authorList>
            <person name="Komaki H."/>
            <person name="Tamura T."/>
        </authorList>
    </citation>
    <scope>NUCLEOTIDE SEQUENCE [LARGE SCALE GENOMIC DNA]</scope>
    <source>
        <strain evidence="2 3">NBRC 14915</strain>
    </source>
</reference>
<proteinExistence type="predicted"/>
<comment type="caution">
    <text evidence="2">The sequence shown here is derived from an EMBL/GenBank/DDBJ whole genome shotgun (WGS) entry which is preliminary data.</text>
</comment>
<organism evidence="2 3">
    <name type="scientific">Winogradskya humida</name>
    <dbReference type="NCBI Taxonomy" id="113566"/>
    <lineage>
        <taxon>Bacteria</taxon>
        <taxon>Bacillati</taxon>
        <taxon>Actinomycetota</taxon>
        <taxon>Actinomycetes</taxon>
        <taxon>Micromonosporales</taxon>
        <taxon>Micromonosporaceae</taxon>
        <taxon>Winogradskya</taxon>
    </lineage>
</organism>
<keyword evidence="3" id="KW-1185">Reference proteome</keyword>
<evidence type="ECO:0000256" key="1">
    <source>
        <dbReference type="SAM" id="MobiDB-lite"/>
    </source>
</evidence>
<name>A0ABQ3ZUG5_9ACTN</name>
<evidence type="ECO:0000313" key="3">
    <source>
        <dbReference type="Proteomes" id="UP000603200"/>
    </source>
</evidence>
<feature type="region of interest" description="Disordered" evidence="1">
    <location>
        <begin position="59"/>
        <end position="99"/>
    </location>
</feature>
<gene>
    <name evidence="2" type="ORF">Ahu01nite_053490</name>
</gene>
<sequence>MKLIASHASDDRMQPGQLVYDKVHFTLVGAIFGKYAVEDVTGPRPMPAVITGLAVQPPASTNRLDGHDKEADTFAAHGQHHSGPNATSSHWPPGGGHGL</sequence>
<dbReference type="Proteomes" id="UP000603200">
    <property type="component" value="Unassembled WGS sequence"/>
</dbReference>
<evidence type="ECO:0000313" key="2">
    <source>
        <dbReference type="EMBL" id="GIE22247.1"/>
    </source>
</evidence>
<accession>A0ABQ3ZUG5</accession>